<gene>
    <name evidence="1" type="ORF">K488DRAFT_40458</name>
</gene>
<reference evidence="1" key="1">
    <citation type="submission" date="2021-02" db="EMBL/GenBank/DDBJ databases">
        <authorList>
            <consortium name="DOE Joint Genome Institute"/>
            <person name="Ahrendt S."/>
            <person name="Looney B.P."/>
            <person name="Miyauchi S."/>
            <person name="Morin E."/>
            <person name="Drula E."/>
            <person name="Courty P.E."/>
            <person name="Chicoki N."/>
            <person name="Fauchery L."/>
            <person name="Kohler A."/>
            <person name="Kuo A."/>
            <person name="Labutti K."/>
            <person name="Pangilinan J."/>
            <person name="Lipzen A."/>
            <person name="Riley R."/>
            <person name="Andreopoulos W."/>
            <person name="He G."/>
            <person name="Johnson J."/>
            <person name="Barry K.W."/>
            <person name="Grigoriev I.V."/>
            <person name="Nagy L."/>
            <person name="Hibbett D."/>
            <person name="Henrissat B."/>
            <person name="Matheny P.B."/>
            <person name="Labbe J."/>
            <person name="Martin F."/>
        </authorList>
    </citation>
    <scope>NUCLEOTIDE SEQUENCE</scope>
    <source>
        <strain evidence="1">EC-137</strain>
    </source>
</reference>
<proteinExistence type="predicted"/>
<protein>
    <submittedName>
        <fullName evidence="1">DNA photolyase, FAD-binding/Cryptochrome</fullName>
    </submittedName>
</protein>
<dbReference type="EMBL" id="MU273468">
    <property type="protein sequence ID" value="KAI0036800.1"/>
    <property type="molecule type" value="Genomic_DNA"/>
</dbReference>
<keyword evidence="2" id="KW-1185">Reference proteome</keyword>
<sequence length="589" mass="67079">MPNHSKRALSPCIAQQTRNPSPTKKIRTGAQGQFKFNRRASDNVSAYIDLHPPLKDLETAQAARLTSPTKGNAVVYWMRMEDMRIHDNRALSKASELAKKENIPLVALFVISPHDYIAHDRGPRRIDFMLRNLRCIQTDLANLHIPLHVTTHTPRHTLPEYILSLMKDVGATQIFANIEYEVDELRRDIKLCELAKNEKFSAIFVHDKLIIQPDTLFTKANKPYTVYSPWQRNWLAMLNSDLAKYIGEAPGPSANDKSIHSNSKLSSLFDCKIPEKIDGFECQDGEVMAKIWPAGEDAAREMLRLFLFTKAQSSHIGVSDPLANAPEEQKGSKASRVLQYKDNRDKVDSNTTSRLSPYLASGVISARECVRGTLKVLGADKVQGTRDTAVGHWVQEVAWRDFYTHVMASFPRVSMGRTFLEKFDAVIWETNEEHFEAWKQGRTGVPIVDAAMRQLNTMGWMHNRPRMVAAMFLVKDLMIDWRLGERYFMEQLIDGDLASNNGGWQWSSSTGTDPQPYFRIMNPFNQSEKADPDGDYIRSFVPELRSVKSKDIHRPSTALAMKLNYPAPIIDHHKARDRAMRRFKNPGEN</sequence>
<comment type="caution">
    <text evidence="1">The sequence shown here is derived from an EMBL/GenBank/DDBJ whole genome shotgun (WGS) entry which is preliminary data.</text>
</comment>
<reference evidence="1" key="2">
    <citation type="journal article" date="2022" name="New Phytol.">
        <title>Evolutionary transition to the ectomycorrhizal habit in the genomes of a hyperdiverse lineage of mushroom-forming fungi.</title>
        <authorList>
            <person name="Looney B."/>
            <person name="Miyauchi S."/>
            <person name="Morin E."/>
            <person name="Drula E."/>
            <person name="Courty P.E."/>
            <person name="Kohler A."/>
            <person name="Kuo A."/>
            <person name="LaButti K."/>
            <person name="Pangilinan J."/>
            <person name="Lipzen A."/>
            <person name="Riley R."/>
            <person name="Andreopoulos W."/>
            <person name="He G."/>
            <person name="Johnson J."/>
            <person name="Nolan M."/>
            <person name="Tritt A."/>
            <person name="Barry K.W."/>
            <person name="Grigoriev I.V."/>
            <person name="Nagy L.G."/>
            <person name="Hibbett D."/>
            <person name="Henrissat B."/>
            <person name="Matheny P.B."/>
            <person name="Labbe J."/>
            <person name="Martin F.M."/>
        </authorList>
    </citation>
    <scope>NUCLEOTIDE SEQUENCE</scope>
    <source>
        <strain evidence="1">EC-137</strain>
    </source>
</reference>
<dbReference type="Proteomes" id="UP000814128">
    <property type="component" value="Unassembled WGS sequence"/>
</dbReference>
<organism evidence="1 2">
    <name type="scientific">Vararia minispora EC-137</name>
    <dbReference type="NCBI Taxonomy" id="1314806"/>
    <lineage>
        <taxon>Eukaryota</taxon>
        <taxon>Fungi</taxon>
        <taxon>Dikarya</taxon>
        <taxon>Basidiomycota</taxon>
        <taxon>Agaricomycotina</taxon>
        <taxon>Agaricomycetes</taxon>
        <taxon>Russulales</taxon>
        <taxon>Lachnocladiaceae</taxon>
        <taxon>Vararia</taxon>
    </lineage>
</organism>
<evidence type="ECO:0000313" key="1">
    <source>
        <dbReference type="EMBL" id="KAI0036800.1"/>
    </source>
</evidence>
<evidence type="ECO:0000313" key="2">
    <source>
        <dbReference type="Proteomes" id="UP000814128"/>
    </source>
</evidence>
<name>A0ACB8QYR5_9AGAM</name>
<accession>A0ACB8QYR5</accession>